<dbReference type="AlphaFoldDB" id="A0A9W6TPD8"/>
<feature type="compositionally biased region" description="Low complexity" evidence="1">
    <location>
        <begin position="165"/>
        <end position="178"/>
    </location>
</feature>
<accession>A0A9W6TPD8</accession>
<feature type="transmembrane region" description="Helical" evidence="2">
    <location>
        <begin position="36"/>
        <end position="59"/>
    </location>
</feature>
<feature type="compositionally biased region" description="Acidic residues" evidence="1">
    <location>
        <begin position="151"/>
        <end position="164"/>
    </location>
</feature>
<feature type="region of interest" description="Disordered" evidence="1">
    <location>
        <begin position="130"/>
        <end position="209"/>
    </location>
</feature>
<evidence type="ECO:0000256" key="2">
    <source>
        <dbReference type="SAM" id="Phobius"/>
    </source>
</evidence>
<feature type="compositionally biased region" description="Acidic residues" evidence="1">
    <location>
        <begin position="196"/>
        <end position="209"/>
    </location>
</feature>
<keyword evidence="4" id="KW-1185">Reference proteome</keyword>
<comment type="caution">
    <text evidence="3">The sequence shown here is derived from an EMBL/GenBank/DDBJ whole genome shotgun (WGS) entry which is preliminary data.</text>
</comment>
<evidence type="ECO:0000313" key="4">
    <source>
        <dbReference type="Proteomes" id="UP001165083"/>
    </source>
</evidence>
<dbReference type="OrthoDB" id="128425at2759"/>
<protein>
    <submittedName>
        <fullName evidence="3">Unnamed protein product</fullName>
    </submittedName>
</protein>
<evidence type="ECO:0000256" key="1">
    <source>
        <dbReference type="SAM" id="MobiDB-lite"/>
    </source>
</evidence>
<keyword evidence="2" id="KW-1133">Transmembrane helix</keyword>
<gene>
    <name evidence="3" type="ORF">Plil01_000581900</name>
</gene>
<proteinExistence type="predicted"/>
<reference evidence="3" key="1">
    <citation type="submission" date="2023-04" db="EMBL/GenBank/DDBJ databases">
        <title>Phytophthora lilii NBRC 32176.</title>
        <authorList>
            <person name="Ichikawa N."/>
            <person name="Sato H."/>
            <person name="Tonouchi N."/>
        </authorList>
    </citation>
    <scope>NUCLEOTIDE SEQUENCE</scope>
    <source>
        <strain evidence="3">NBRC 32176</strain>
    </source>
</reference>
<evidence type="ECO:0000313" key="3">
    <source>
        <dbReference type="EMBL" id="GMF16380.1"/>
    </source>
</evidence>
<name>A0A9W6TPD8_9STRA</name>
<keyword evidence="2" id="KW-0812">Transmembrane</keyword>
<dbReference type="EMBL" id="BSXW01000250">
    <property type="protein sequence ID" value="GMF16380.1"/>
    <property type="molecule type" value="Genomic_DNA"/>
</dbReference>
<sequence>MRAERGEEAAMLLNAYQQAAVRDADRLRQRRRAIRTLFGVVGAVALFVGCIAAVDVFAINGVNGGDTMTLEVTTGDNEAIEMESQFGWNSIGYGWCSIKSSTWCMFSKDKEKCKESIQCYKNRVQASAGNGSGSGDFGNVTVGDSSSDAEVGSDVDVPEDDNTSDEAPASPDEAPEAPVDNPTQPLDLPAGGGGDASDEEGEDTMGGED</sequence>
<dbReference type="Proteomes" id="UP001165083">
    <property type="component" value="Unassembled WGS sequence"/>
</dbReference>
<organism evidence="3 4">
    <name type="scientific">Phytophthora lilii</name>
    <dbReference type="NCBI Taxonomy" id="2077276"/>
    <lineage>
        <taxon>Eukaryota</taxon>
        <taxon>Sar</taxon>
        <taxon>Stramenopiles</taxon>
        <taxon>Oomycota</taxon>
        <taxon>Peronosporomycetes</taxon>
        <taxon>Peronosporales</taxon>
        <taxon>Peronosporaceae</taxon>
        <taxon>Phytophthora</taxon>
    </lineage>
</organism>
<keyword evidence="2" id="KW-0472">Membrane</keyword>